<accession>A0A0N8KRI3</accession>
<proteinExistence type="predicted"/>
<sequence>MNENKTQKADKQDMNLRIAPKSLDTGSNGQFQQYMTFLGIYQISK</sequence>
<dbReference type="AlphaFoldDB" id="A0A0N8KRI3"/>
<organism evidence="1 2">
    <name type="scientific">Candidatus Methanoperedens nitratireducens</name>
    <dbReference type="NCBI Taxonomy" id="1392998"/>
    <lineage>
        <taxon>Archaea</taxon>
        <taxon>Methanobacteriati</taxon>
        <taxon>Methanobacteriota</taxon>
        <taxon>Stenosarchaea group</taxon>
        <taxon>Methanomicrobia</taxon>
        <taxon>Methanosarcinales</taxon>
        <taxon>ANME-2 cluster</taxon>
        <taxon>Candidatus Methanoperedentaceae</taxon>
        <taxon>Candidatus Methanoperedens</taxon>
    </lineage>
</organism>
<evidence type="ECO:0000313" key="2">
    <source>
        <dbReference type="Proteomes" id="UP000050360"/>
    </source>
</evidence>
<dbReference type="EMBL" id="LKCM01000034">
    <property type="protein sequence ID" value="KPQ45018.1"/>
    <property type="molecule type" value="Genomic_DNA"/>
</dbReference>
<reference evidence="1 2" key="1">
    <citation type="submission" date="2015-09" db="EMBL/GenBank/DDBJ databases">
        <title>A metagenomics-based metabolic model of nitrate-dependent anaerobic oxidation of methane by Methanoperedens-like archaea.</title>
        <authorList>
            <person name="Arshad A."/>
            <person name="Speth D.R."/>
            <person name="De Graaf R.M."/>
            <person name="Op Den Camp H.J."/>
            <person name="Jetten M.S."/>
            <person name="Welte C.U."/>
        </authorList>
    </citation>
    <scope>NUCLEOTIDE SEQUENCE [LARGE SCALE GENOMIC DNA]</scope>
</reference>
<comment type="caution">
    <text evidence="1">The sequence shown here is derived from an EMBL/GenBank/DDBJ whole genome shotgun (WGS) entry which is preliminary data.</text>
</comment>
<evidence type="ECO:0000313" key="1">
    <source>
        <dbReference type="EMBL" id="KPQ45018.1"/>
    </source>
</evidence>
<name>A0A0N8KRI3_9EURY</name>
<protein>
    <submittedName>
        <fullName evidence="1">Uncharacterized protein</fullName>
    </submittedName>
</protein>
<dbReference type="Proteomes" id="UP000050360">
    <property type="component" value="Unassembled WGS sequence"/>
</dbReference>
<gene>
    <name evidence="1" type="ORF">MPEBLZ_00403</name>
</gene>